<dbReference type="AlphaFoldDB" id="B4SNE5"/>
<dbReference type="Gene3D" id="3.40.50.300">
    <property type="entry name" value="P-loop containing nucleotide triphosphate hydrolases"/>
    <property type="match status" value="1"/>
</dbReference>
<evidence type="ECO:0000256" key="7">
    <source>
        <dbReference type="ARBA" id="ARBA00022840"/>
    </source>
</evidence>
<dbReference type="InterPro" id="IPR017911">
    <property type="entry name" value="MacB-like_ATP-bd"/>
</dbReference>
<evidence type="ECO:0000256" key="11">
    <source>
        <dbReference type="ARBA" id="ARBA00038388"/>
    </source>
</evidence>
<keyword evidence="4" id="KW-0997">Cell inner membrane</keyword>
<keyword evidence="7" id="KW-0067">ATP-binding</keyword>
<evidence type="ECO:0000313" key="15">
    <source>
        <dbReference type="EMBL" id="ACF52170.1"/>
    </source>
</evidence>
<dbReference type="InterPro" id="IPR025857">
    <property type="entry name" value="MacB_PCD"/>
</dbReference>
<dbReference type="InterPro" id="IPR017871">
    <property type="entry name" value="ABC_transporter-like_CS"/>
</dbReference>
<dbReference type="PANTHER" id="PTHR30572:SF14">
    <property type="entry name" value="MACROLIDE EXPORT ATP-BINDING_PERMEASE PROTEIN MACB"/>
    <property type="match status" value="1"/>
</dbReference>
<reference evidence="15 16" key="1">
    <citation type="submission" date="2008-06" db="EMBL/GenBank/DDBJ databases">
        <title>Complete sequence of Stenotrophomonas maltophilia R551-3.</title>
        <authorList>
            <consortium name="US DOE Joint Genome Institute"/>
            <person name="Lucas S."/>
            <person name="Copeland A."/>
            <person name="Lapidus A."/>
            <person name="Glavina del Rio T."/>
            <person name="Dalin E."/>
            <person name="Tice H."/>
            <person name="Pitluck S."/>
            <person name="Chain P."/>
            <person name="Malfatti S."/>
            <person name="Shin M."/>
            <person name="Vergez L."/>
            <person name="Lang D."/>
            <person name="Schmutz J."/>
            <person name="Larimer F."/>
            <person name="Land M."/>
            <person name="Hauser L."/>
            <person name="Kyrpides N."/>
            <person name="Mikhailova N."/>
            <person name="Taghavi S."/>
            <person name="Monchy S."/>
            <person name="Newman L."/>
            <person name="Vangronsveld J."/>
            <person name="van der Lelie D."/>
            <person name="Richardson P."/>
        </authorList>
    </citation>
    <scope>NUCLEOTIDE SEQUENCE [LARGE SCALE GENOMIC DNA]</scope>
    <source>
        <strain evidence="15 16">R551-3</strain>
    </source>
</reference>
<dbReference type="Proteomes" id="UP000001867">
    <property type="component" value="Chromosome"/>
</dbReference>
<dbReference type="Pfam" id="PF02687">
    <property type="entry name" value="FtsX"/>
    <property type="match status" value="1"/>
</dbReference>
<keyword evidence="9 13" id="KW-1133">Transmembrane helix</keyword>
<evidence type="ECO:0000256" key="3">
    <source>
        <dbReference type="ARBA" id="ARBA00022475"/>
    </source>
</evidence>
<dbReference type="GO" id="GO:0022857">
    <property type="term" value="F:transmembrane transporter activity"/>
    <property type="evidence" value="ECO:0007669"/>
    <property type="project" value="TreeGrafter"/>
</dbReference>
<dbReference type="FunFam" id="3.40.50.300:FF:000032">
    <property type="entry name" value="Export ABC transporter ATP-binding protein"/>
    <property type="match status" value="1"/>
</dbReference>
<dbReference type="GO" id="GO:0005886">
    <property type="term" value="C:plasma membrane"/>
    <property type="evidence" value="ECO:0007669"/>
    <property type="project" value="UniProtKB-SubCell"/>
</dbReference>
<dbReference type="InterPro" id="IPR003593">
    <property type="entry name" value="AAA+_ATPase"/>
</dbReference>
<dbReference type="KEGG" id="smt:Smal_2467"/>
<dbReference type="SUPFAM" id="SSF52540">
    <property type="entry name" value="P-loop containing nucleoside triphosphate hydrolases"/>
    <property type="match status" value="1"/>
</dbReference>
<dbReference type="eggNOG" id="COG1136">
    <property type="taxonomic scope" value="Bacteria"/>
</dbReference>
<feature type="transmembrane region" description="Helical" evidence="13">
    <location>
        <begin position="276"/>
        <end position="299"/>
    </location>
</feature>
<evidence type="ECO:0000256" key="8">
    <source>
        <dbReference type="ARBA" id="ARBA00022967"/>
    </source>
</evidence>
<evidence type="ECO:0000256" key="13">
    <source>
        <dbReference type="SAM" id="Phobius"/>
    </source>
</evidence>
<comment type="subcellular location">
    <subcellularLocation>
        <location evidence="1">Cell inner membrane</location>
        <topology evidence="1">Multi-pass membrane protein</topology>
    </subcellularLocation>
</comment>
<evidence type="ECO:0000256" key="5">
    <source>
        <dbReference type="ARBA" id="ARBA00022692"/>
    </source>
</evidence>
<organism evidence="15 16">
    <name type="scientific">Stenotrophomonas maltophilia (strain R551-3)</name>
    <dbReference type="NCBI Taxonomy" id="391008"/>
    <lineage>
        <taxon>Bacteria</taxon>
        <taxon>Pseudomonadati</taxon>
        <taxon>Pseudomonadota</taxon>
        <taxon>Gammaproteobacteria</taxon>
        <taxon>Lysobacterales</taxon>
        <taxon>Lysobacteraceae</taxon>
        <taxon>Stenotrophomonas</taxon>
        <taxon>Stenotrophomonas maltophilia group</taxon>
    </lineage>
</organism>
<name>B4SNE5_STRM5</name>
<evidence type="ECO:0000256" key="2">
    <source>
        <dbReference type="ARBA" id="ARBA00022448"/>
    </source>
</evidence>
<dbReference type="GO" id="GO:0016887">
    <property type="term" value="F:ATP hydrolysis activity"/>
    <property type="evidence" value="ECO:0007669"/>
    <property type="project" value="InterPro"/>
</dbReference>
<feature type="transmembrane region" description="Helical" evidence="13">
    <location>
        <begin position="606"/>
        <end position="634"/>
    </location>
</feature>
<dbReference type="PROSITE" id="PS00211">
    <property type="entry name" value="ABC_TRANSPORTER_1"/>
    <property type="match status" value="1"/>
</dbReference>
<dbReference type="InterPro" id="IPR003838">
    <property type="entry name" value="ABC3_permease_C"/>
</dbReference>
<dbReference type="STRING" id="391008.Smal_2467"/>
<evidence type="ECO:0000256" key="9">
    <source>
        <dbReference type="ARBA" id="ARBA00022989"/>
    </source>
</evidence>
<dbReference type="GO" id="GO:0005524">
    <property type="term" value="F:ATP binding"/>
    <property type="evidence" value="ECO:0007669"/>
    <property type="project" value="UniProtKB-KW"/>
</dbReference>
<sequence>MTEPLLRVRGVRREFAAGEQTLVVLDGIDLDIHAGELVAIVGQSGSGKSTLMNILGCLDRPSAGVYQIAGRETSQMSPDELAELRREHFGFIFQRYHLLTDLTALSNAEVPAIYAGMPAEARHARAATLLSRLGLGERMQHLPGELSGGQQQRVSIARALMNGGAVIFADEPTGALDTHSGKEVMKILGELHAEGHTVVLVTHDMAVAEHAQRIIEIRDGRIVDDRATGTALAAGVVRPAAPQSTGSGGWQVWRDRFAEAFRMALRAMNAHRMRTFLTMLGIIIGIASVVAVVALGTGARQAILSNISSLGTNTIEIYPGSGFGDLHSARVETLTPGDSVALARQPFVDSATPGVATSGTALRGNRSASVQVQGVSEQYFRVHGLKLGEGAFFGPPGVAGYQQMVVIDANTRERFFAATDNPIGQTLLLGNVPVRVVGVVKKDAGAAGDASLLRVWLPYTTAMARVLGQSHVSSITVRVSDAISMEAAEQAIARLLTRRHGSTDFYMSNNAQIRRSIEQTAGILTMMISSIAAIALVVGGIGVMNIMLVSVTERTREIGVRMAVGARRSDILQQFLIESVLVCLLGGVLGIGVALALGAVMELADAGFSLVFSVNSILAAFVCSSLIGVGFGFLPARRAAQLDPVEALVR</sequence>
<keyword evidence="5 13" id="KW-0812">Transmembrane</keyword>
<evidence type="ECO:0000256" key="6">
    <source>
        <dbReference type="ARBA" id="ARBA00022741"/>
    </source>
</evidence>
<dbReference type="PROSITE" id="PS50893">
    <property type="entry name" value="ABC_TRANSPORTER_2"/>
    <property type="match status" value="1"/>
</dbReference>
<evidence type="ECO:0000256" key="1">
    <source>
        <dbReference type="ARBA" id="ARBA00004429"/>
    </source>
</evidence>
<keyword evidence="8" id="KW-1278">Translocase</keyword>
<comment type="similarity">
    <text evidence="11">Belongs to the ABC transporter superfamily. Macrolide exporter (TC 3.A.1.122) family.</text>
</comment>
<dbReference type="CDD" id="cd03255">
    <property type="entry name" value="ABC_MJ0796_LolCDE_FtsE"/>
    <property type="match status" value="1"/>
</dbReference>
<feature type="transmembrane region" description="Helical" evidence="13">
    <location>
        <begin position="575"/>
        <end position="600"/>
    </location>
</feature>
<gene>
    <name evidence="15" type="ordered locus">Smal_2467</name>
</gene>
<dbReference type="SMART" id="SM00382">
    <property type="entry name" value="AAA"/>
    <property type="match status" value="1"/>
</dbReference>
<protein>
    <recommendedName>
        <fullName evidence="12">Pyoverdine export ATP-binding/permease protein PvdT</fullName>
    </recommendedName>
</protein>
<keyword evidence="6" id="KW-0547">Nucleotide-binding</keyword>
<feature type="domain" description="ABC transporter" evidence="14">
    <location>
        <begin position="6"/>
        <end position="244"/>
    </location>
</feature>
<dbReference type="HOGENOM" id="CLU_000604_78_1_6"/>
<keyword evidence="3" id="KW-1003">Cell membrane</keyword>
<evidence type="ECO:0000313" key="16">
    <source>
        <dbReference type="Proteomes" id="UP000001867"/>
    </source>
</evidence>
<dbReference type="InterPro" id="IPR027417">
    <property type="entry name" value="P-loop_NTPase"/>
</dbReference>
<evidence type="ECO:0000256" key="10">
    <source>
        <dbReference type="ARBA" id="ARBA00023136"/>
    </source>
</evidence>
<dbReference type="Pfam" id="PF12704">
    <property type="entry name" value="MacB_PCD"/>
    <property type="match status" value="1"/>
</dbReference>
<keyword evidence="10 13" id="KW-0472">Membrane</keyword>
<evidence type="ECO:0000256" key="12">
    <source>
        <dbReference type="ARBA" id="ARBA00041199"/>
    </source>
</evidence>
<dbReference type="InterPro" id="IPR003439">
    <property type="entry name" value="ABC_transporter-like_ATP-bd"/>
</dbReference>
<dbReference type="GO" id="GO:1902495">
    <property type="term" value="C:transmembrane transporter complex"/>
    <property type="evidence" value="ECO:0007669"/>
    <property type="project" value="UniProtKB-ARBA"/>
</dbReference>
<feature type="transmembrane region" description="Helical" evidence="13">
    <location>
        <begin position="523"/>
        <end position="548"/>
    </location>
</feature>
<dbReference type="PANTHER" id="PTHR30572">
    <property type="entry name" value="MEMBRANE COMPONENT OF TRANSPORTER-RELATED"/>
    <property type="match status" value="1"/>
</dbReference>
<evidence type="ECO:0000256" key="4">
    <source>
        <dbReference type="ARBA" id="ARBA00022519"/>
    </source>
</evidence>
<dbReference type="Pfam" id="PF00005">
    <property type="entry name" value="ABC_tran"/>
    <property type="match status" value="1"/>
</dbReference>
<dbReference type="eggNOG" id="COG0577">
    <property type="taxonomic scope" value="Bacteria"/>
</dbReference>
<evidence type="ECO:0000259" key="14">
    <source>
        <dbReference type="PROSITE" id="PS50893"/>
    </source>
</evidence>
<dbReference type="InterPro" id="IPR050250">
    <property type="entry name" value="Macrolide_Exporter_MacB"/>
</dbReference>
<proteinExistence type="inferred from homology"/>
<dbReference type="EMBL" id="CP001111">
    <property type="protein sequence ID" value="ACF52170.1"/>
    <property type="molecule type" value="Genomic_DNA"/>
</dbReference>
<accession>B4SNE5</accession>
<keyword evidence="2" id="KW-0813">Transport</keyword>